<dbReference type="STRING" id="1391654.AKJ09_02542"/>
<accession>A0A0K1PQS1</accession>
<organism evidence="1 2">
    <name type="scientific">Labilithrix luteola</name>
    <dbReference type="NCBI Taxonomy" id="1391654"/>
    <lineage>
        <taxon>Bacteria</taxon>
        <taxon>Pseudomonadati</taxon>
        <taxon>Myxococcota</taxon>
        <taxon>Polyangia</taxon>
        <taxon>Polyangiales</taxon>
        <taxon>Labilitrichaceae</taxon>
        <taxon>Labilithrix</taxon>
    </lineage>
</organism>
<sequence>MPARFPDWGVRRDHPRRERCAQLVEPHAALLSVGIRPPPEFVAHRGVCP</sequence>
<reference evidence="1 2" key="1">
    <citation type="submission" date="2015-08" db="EMBL/GenBank/DDBJ databases">
        <authorList>
            <person name="Babu N.S."/>
            <person name="Beckwith C.J."/>
            <person name="Beseler K.G."/>
            <person name="Brison A."/>
            <person name="Carone J.V."/>
            <person name="Caskin T.P."/>
            <person name="Diamond M."/>
            <person name="Durham M.E."/>
            <person name="Foxe J.M."/>
            <person name="Go M."/>
            <person name="Henderson B.A."/>
            <person name="Jones I.B."/>
            <person name="McGettigan J.A."/>
            <person name="Micheletti S.J."/>
            <person name="Nasrallah M.E."/>
            <person name="Ortiz D."/>
            <person name="Piller C.R."/>
            <person name="Privatt S.R."/>
            <person name="Schneider S.L."/>
            <person name="Sharp S."/>
            <person name="Smith T.C."/>
            <person name="Stanton J.D."/>
            <person name="Ullery H.E."/>
            <person name="Wilson R.J."/>
            <person name="Serrano M.G."/>
            <person name="Buck G."/>
            <person name="Lee V."/>
            <person name="Wang Y."/>
            <person name="Carvalho R."/>
            <person name="Voegtly L."/>
            <person name="Shi R."/>
            <person name="Duckworth R."/>
            <person name="Johnson A."/>
            <person name="Loviza R."/>
            <person name="Walstead R."/>
            <person name="Shah Z."/>
            <person name="Kiflezghi M."/>
            <person name="Wade K."/>
            <person name="Ball S.L."/>
            <person name="Bradley K.W."/>
            <person name="Asai D.J."/>
            <person name="Bowman C.A."/>
            <person name="Russell D.A."/>
            <person name="Pope W.H."/>
            <person name="Jacobs-Sera D."/>
            <person name="Hendrix R.W."/>
            <person name="Hatfull G.F."/>
        </authorList>
    </citation>
    <scope>NUCLEOTIDE SEQUENCE [LARGE SCALE GENOMIC DNA]</scope>
    <source>
        <strain evidence="1 2">DSM 27648</strain>
    </source>
</reference>
<evidence type="ECO:0000313" key="1">
    <source>
        <dbReference type="EMBL" id="AKU95878.1"/>
    </source>
</evidence>
<keyword evidence="2" id="KW-1185">Reference proteome</keyword>
<protein>
    <submittedName>
        <fullName evidence="1">Uncharacterized protein</fullName>
    </submittedName>
</protein>
<dbReference type="KEGG" id="llu:AKJ09_02542"/>
<dbReference type="AlphaFoldDB" id="A0A0K1PQS1"/>
<proteinExistence type="predicted"/>
<evidence type="ECO:0000313" key="2">
    <source>
        <dbReference type="Proteomes" id="UP000064967"/>
    </source>
</evidence>
<dbReference type="Proteomes" id="UP000064967">
    <property type="component" value="Chromosome"/>
</dbReference>
<gene>
    <name evidence="1" type="ORF">AKJ09_02542</name>
</gene>
<name>A0A0K1PQS1_9BACT</name>
<dbReference type="EMBL" id="CP012333">
    <property type="protein sequence ID" value="AKU95878.1"/>
    <property type="molecule type" value="Genomic_DNA"/>
</dbReference>